<comment type="similarity">
    <text evidence="2 6">Belongs to the thiolase-like superfamily. Thiolase family.</text>
</comment>
<dbReference type="PIRSF" id="PIRSF000429">
    <property type="entry name" value="Ac-CoA_Ac_transf"/>
    <property type="match status" value="1"/>
</dbReference>
<evidence type="ECO:0000256" key="5">
    <source>
        <dbReference type="ARBA" id="ARBA00024073"/>
    </source>
</evidence>
<dbReference type="PROSITE" id="PS00737">
    <property type="entry name" value="THIOLASE_2"/>
    <property type="match status" value="1"/>
</dbReference>
<comment type="pathway">
    <text evidence="1">Lipid metabolism.</text>
</comment>
<dbReference type="InterPro" id="IPR020615">
    <property type="entry name" value="Thiolase_acyl_enz_int_AS"/>
</dbReference>
<dbReference type="PROSITE" id="PS00099">
    <property type="entry name" value="THIOLASE_3"/>
    <property type="match status" value="1"/>
</dbReference>
<dbReference type="RefSeq" id="WP_382340047.1">
    <property type="nucleotide sequence ID" value="NZ_JBHSAB010000001.1"/>
</dbReference>
<evidence type="ECO:0000259" key="8">
    <source>
        <dbReference type="Pfam" id="PF02803"/>
    </source>
</evidence>
<sequence>MTNIYVVDVLRTPVGKAPRGVFKNTLPDDLLAHTIRTLIQRNSTVDWQAIGDVVVGCAMPEAEQGMNVARIASLLAGMPQSVPAMTINRFCSSGVQSIATAAASMVQDGMKLALAGGVESMSKVPLGGNKYTANPAYFDNEHVAIAYGMGITAENVARQWDITREQQDEFAAESHAKAVAAQARGDFDAEITPIEIIERRPDLVTDKLITSKRLISKDEGPRGDTSYDVIAKLKPVFSLKGTVTAGNSSQTSDGAGIALLATEQGLKEFDLQPMGRLLGYAVAGVAPEVMGIGPINAIPLALKQAGITMEQLDWIELNEAFAAQALAVIKTLNLPKEKVNPLGGAIALGHPLGATGTIRTATLLHGLRRTKGRYGMVTMCIGTGMGAAAIFEAL</sequence>
<dbReference type="NCBIfam" id="NF006553">
    <property type="entry name" value="PRK09052.1"/>
    <property type="match status" value="1"/>
</dbReference>
<dbReference type="PANTHER" id="PTHR43853">
    <property type="entry name" value="3-KETOACYL-COA THIOLASE, PEROXISOMAL"/>
    <property type="match status" value="1"/>
</dbReference>
<organism evidence="9 10">
    <name type="scientific">Legionella dresdenensis</name>
    <dbReference type="NCBI Taxonomy" id="450200"/>
    <lineage>
        <taxon>Bacteria</taxon>
        <taxon>Pseudomonadati</taxon>
        <taxon>Pseudomonadota</taxon>
        <taxon>Gammaproteobacteria</taxon>
        <taxon>Legionellales</taxon>
        <taxon>Legionellaceae</taxon>
        <taxon>Legionella</taxon>
    </lineage>
</organism>
<dbReference type="CDD" id="cd00751">
    <property type="entry name" value="thiolase"/>
    <property type="match status" value="1"/>
</dbReference>
<dbReference type="Proteomes" id="UP001595758">
    <property type="component" value="Unassembled WGS sequence"/>
</dbReference>
<dbReference type="InterPro" id="IPR020613">
    <property type="entry name" value="Thiolase_CS"/>
</dbReference>
<dbReference type="EMBL" id="JBHSAB010000001">
    <property type="protein sequence ID" value="MFC3907563.1"/>
    <property type="molecule type" value="Genomic_DNA"/>
</dbReference>
<name>A0ABV8CBA2_9GAMM</name>
<evidence type="ECO:0000313" key="9">
    <source>
        <dbReference type="EMBL" id="MFC3907563.1"/>
    </source>
</evidence>
<dbReference type="Pfam" id="PF00108">
    <property type="entry name" value="Thiolase_N"/>
    <property type="match status" value="1"/>
</dbReference>
<keyword evidence="4 6" id="KW-0012">Acyltransferase</keyword>
<dbReference type="InterPro" id="IPR050215">
    <property type="entry name" value="Thiolase-like_sf_Thiolase"/>
</dbReference>
<dbReference type="InterPro" id="IPR002155">
    <property type="entry name" value="Thiolase"/>
</dbReference>
<dbReference type="NCBIfam" id="TIGR01930">
    <property type="entry name" value="AcCoA-C-Actrans"/>
    <property type="match status" value="1"/>
</dbReference>
<dbReference type="Pfam" id="PF02803">
    <property type="entry name" value="Thiolase_C"/>
    <property type="match status" value="1"/>
</dbReference>
<evidence type="ECO:0000259" key="7">
    <source>
        <dbReference type="Pfam" id="PF00108"/>
    </source>
</evidence>
<dbReference type="EC" id="2.3.1.16" evidence="5"/>
<accession>A0ABV8CBA2</accession>
<evidence type="ECO:0000256" key="3">
    <source>
        <dbReference type="ARBA" id="ARBA00022679"/>
    </source>
</evidence>
<comment type="caution">
    <text evidence="9">The sequence shown here is derived from an EMBL/GenBank/DDBJ whole genome shotgun (WGS) entry which is preliminary data.</text>
</comment>
<evidence type="ECO:0000313" key="10">
    <source>
        <dbReference type="Proteomes" id="UP001595758"/>
    </source>
</evidence>
<evidence type="ECO:0000256" key="2">
    <source>
        <dbReference type="ARBA" id="ARBA00010982"/>
    </source>
</evidence>
<gene>
    <name evidence="9" type="ORF">ACFORL_00535</name>
</gene>
<protein>
    <recommendedName>
        <fullName evidence="5">acetyl-CoA C-acyltransferase</fullName>
        <ecNumber evidence="5">2.3.1.16</ecNumber>
    </recommendedName>
</protein>
<feature type="domain" description="Thiolase C-terminal" evidence="8">
    <location>
        <begin position="272"/>
        <end position="392"/>
    </location>
</feature>
<dbReference type="PANTHER" id="PTHR43853:SF21">
    <property type="entry name" value="STEROID 3-KETOACYL-COA THIOLASE"/>
    <property type="match status" value="1"/>
</dbReference>
<dbReference type="InterPro" id="IPR020610">
    <property type="entry name" value="Thiolase_AS"/>
</dbReference>
<evidence type="ECO:0000256" key="4">
    <source>
        <dbReference type="ARBA" id="ARBA00023315"/>
    </source>
</evidence>
<dbReference type="PROSITE" id="PS00098">
    <property type="entry name" value="THIOLASE_1"/>
    <property type="match status" value="1"/>
</dbReference>
<proteinExistence type="inferred from homology"/>
<keyword evidence="3 6" id="KW-0808">Transferase</keyword>
<dbReference type="GO" id="GO:0003988">
    <property type="term" value="F:acetyl-CoA C-acyltransferase activity"/>
    <property type="evidence" value="ECO:0007669"/>
    <property type="project" value="UniProtKB-EC"/>
</dbReference>
<evidence type="ECO:0000256" key="1">
    <source>
        <dbReference type="ARBA" id="ARBA00005189"/>
    </source>
</evidence>
<dbReference type="InterPro" id="IPR020616">
    <property type="entry name" value="Thiolase_N"/>
</dbReference>
<evidence type="ECO:0000256" key="6">
    <source>
        <dbReference type="RuleBase" id="RU003557"/>
    </source>
</evidence>
<dbReference type="InterPro" id="IPR020617">
    <property type="entry name" value="Thiolase_C"/>
</dbReference>
<dbReference type="Gene3D" id="3.40.47.10">
    <property type="match status" value="1"/>
</dbReference>
<dbReference type="SUPFAM" id="SSF53901">
    <property type="entry name" value="Thiolase-like"/>
    <property type="match status" value="2"/>
</dbReference>
<dbReference type="InterPro" id="IPR016039">
    <property type="entry name" value="Thiolase-like"/>
</dbReference>
<reference evidence="10" key="1">
    <citation type="journal article" date="2019" name="Int. J. Syst. Evol. Microbiol.">
        <title>The Global Catalogue of Microorganisms (GCM) 10K type strain sequencing project: providing services to taxonomists for standard genome sequencing and annotation.</title>
        <authorList>
            <consortium name="The Broad Institute Genomics Platform"/>
            <consortium name="The Broad Institute Genome Sequencing Center for Infectious Disease"/>
            <person name="Wu L."/>
            <person name="Ma J."/>
        </authorList>
    </citation>
    <scope>NUCLEOTIDE SEQUENCE [LARGE SCALE GENOMIC DNA]</scope>
    <source>
        <strain evidence="10">CCUG 59858</strain>
    </source>
</reference>
<keyword evidence="10" id="KW-1185">Reference proteome</keyword>
<feature type="domain" description="Thiolase N-terminal" evidence="7">
    <location>
        <begin position="4"/>
        <end position="263"/>
    </location>
</feature>